<proteinExistence type="predicted"/>
<comment type="caution">
    <text evidence="1">The sequence shown here is derived from an EMBL/GenBank/DDBJ whole genome shotgun (WGS) entry which is preliminary data.</text>
</comment>
<accession>A0A4Y2UZE0</accession>
<evidence type="ECO:0000313" key="2">
    <source>
        <dbReference type="Proteomes" id="UP000499080"/>
    </source>
</evidence>
<dbReference type="AlphaFoldDB" id="A0A4Y2UZE0"/>
<protein>
    <submittedName>
        <fullName evidence="1">Uncharacterized protein</fullName>
    </submittedName>
</protein>
<organism evidence="1 2">
    <name type="scientific">Araneus ventricosus</name>
    <name type="common">Orbweaver spider</name>
    <name type="synonym">Epeira ventricosa</name>
    <dbReference type="NCBI Taxonomy" id="182803"/>
    <lineage>
        <taxon>Eukaryota</taxon>
        <taxon>Metazoa</taxon>
        <taxon>Ecdysozoa</taxon>
        <taxon>Arthropoda</taxon>
        <taxon>Chelicerata</taxon>
        <taxon>Arachnida</taxon>
        <taxon>Araneae</taxon>
        <taxon>Araneomorphae</taxon>
        <taxon>Entelegynae</taxon>
        <taxon>Araneoidea</taxon>
        <taxon>Araneidae</taxon>
        <taxon>Araneus</taxon>
    </lineage>
</organism>
<evidence type="ECO:0000313" key="1">
    <source>
        <dbReference type="EMBL" id="GBO17464.1"/>
    </source>
</evidence>
<keyword evidence="2" id="KW-1185">Reference proteome</keyword>
<dbReference type="EMBL" id="BGPR01041218">
    <property type="protein sequence ID" value="GBO17464.1"/>
    <property type="molecule type" value="Genomic_DNA"/>
</dbReference>
<dbReference type="Proteomes" id="UP000499080">
    <property type="component" value="Unassembled WGS sequence"/>
</dbReference>
<sequence>MNIMIEKRVKLGVPSAGTLRRKGLTFGRESYSGLVRDDGVATRYREDSSTFETSYFVAKVANIRGTDVAAAIIPYLPV</sequence>
<name>A0A4Y2UZE0_ARAVE</name>
<reference evidence="1 2" key="1">
    <citation type="journal article" date="2019" name="Sci. Rep.">
        <title>Orb-weaving spider Araneus ventricosus genome elucidates the spidroin gene catalogue.</title>
        <authorList>
            <person name="Kono N."/>
            <person name="Nakamura H."/>
            <person name="Ohtoshi R."/>
            <person name="Moran D.A.P."/>
            <person name="Shinohara A."/>
            <person name="Yoshida Y."/>
            <person name="Fujiwara M."/>
            <person name="Mori M."/>
            <person name="Tomita M."/>
            <person name="Arakawa K."/>
        </authorList>
    </citation>
    <scope>NUCLEOTIDE SEQUENCE [LARGE SCALE GENOMIC DNA]</scope>
</reference>
<gene>
    <name evidence="1" type="ORF">AVEN_67159_1</name>
</gene>